<proteinExistence type="predicted"/>
<dbReference type="PANTHER" id="PTHR20857">
    <property type="entry name" value="THIAMINE-PHOSPHATE PYROPHOSPHORYLASE"/>
    <property type="match status" value="1"/>
</dbReference>
<dbReference type="NCBIfam" id="NF005080">
    <property type="entry name" value="PRK06512.1"/>
    <property type="match status" value="1"/>
</dbReference>
<organism evidence="4 5">
    <name type="scientific">Stappia indica</name>
    <dbReference type="NCBI Taxonomy" id="538381"/>
    <lineage>
        <taxon>Bacteria</taxon>
        <taxon>Pseudomonadati</taxon>
        <taxon>Pseudomonadota</taxon>
        <taxon>Alphaproteobacteria</taxon>
        <taxon>Hyphomicrobiales</taxon>
        <taxon>Stappiaceae</taxon>
        <taxon>Stappia</taxon>
    </lineage>
</organism>
<dbReference type="Proteomes" id="UP000219331">
    <property type="component" value="Unassembled WGS sequence"/>
</dbReference>
<dbReference type="GO" id="GO:0004789">
    <property type="term" value="F:thiamine-phosphate diphosphorylase activity"/>
    <property type="evidence" value="ECO:0007669"/>
    <property type="project" value="TreeGrafter"/>
</dbReference>
<protein>
    <submittedName>
        <fullName evidence="4">Thiamine-phosphate pyrophosphorylase</fullName>
    </submittedName>
</protein>
<dbReference type="OrthoDB" id="7159061at2"/>
<evidence type="ECO:0000256" key="1">
    <source>
        <dbReference type="ARBA" id="ARBA00004948"/>
    </source>
</evidence>
<dbReference type="Pfam" id="PF02581">
    <property type="entry name" value="TMP-TENI"/>
    <property type="match status" value="1"/>
</dbReference>
<dbReference type="CDD" id="cd00564">
    <property type="entry name" value="TMP_TenI"/>
    <property type="match status" value="1"/>
</dbReference>
<dbReference type="PANTHER" id="PTHR20857:SF15">
    <property type="entry name" value="THIAMINE-PHOSPHATE SYNTHASE"/>
    <property type="match status" value="1"/>
</dbReference>
<dbReference type="InterPro" id="IPR022998">
    <property type="entry name" value="ThiamineP_synth_TenI"/>
</dbReference>
<dbReference type="Gene3D" id="3.20.20.70">
    <property type="entry name" value="Aldolase class I"/>
    <property type="match status" value="1"/>
</dbReference>
<evidence type="ECO:0000259" key="3">
    <source>
        <dbReference type="Pfam" id="PF02581"/>
    </source>
</evidence>
<dbReference type="GO" id="GO:0005737">
    <property type="term" value="C:cytoplasm"/>
    <property type="evidence" value="ECO:0007669"/>
    <property type="project" value="TreeGrafter"/>
</dbReference>
<dbReference type="SUPFAM" id="SSF51391">
    <property type="entry name" value="Thiamin phosphate synthase"/>
    <property type="match status" value="1"/>
</dbReference>
<dbReference type="RefSeq" id="WP_097175978.1">
    <property type="nucleotide sequence ID" value="NZ_OBML01000011.1"/>
</dbReference>
<dbReference type="AlphaFoldDB" id="A0A285THI6"/>
<keyword evidence="2" id="KW-0784">Thiamine biosynthesis</keyword>
<evidence type="ECO:0000256" key="2">
    <source>
        <dbReference type="ARBA" id="ARBA00022977"/>
    </source>
</evidence>
<accession>A0A285THI6</accession>
<dbReference type="InterPro" id="IPR036206">
    <property type="entry name" value="ThiamineP_synth_sf"/>
</dbReference>
<reference evidence="4 5" key="1">
    <citation type="submission" date="2017-08" db="EMBL/GenBank/DDBJ databases">
        <authorList>
            <person name="de Groot N.N."/>
        </authorList>
    </citation>
    <scope>NUCLEOTIDE SEQUENCE [LARGE SCALE GENOMIC DNA]</scope>
    <source>
        <strain evidence="4 5">USBA 352</strain>
    </source>
</reference>
<dbReference type="EMBL" id="OBML01000011">
    <property type="protein sequence ID" value="SOC21417.1"/>
    <property type="molecule type" value="Genomic_DNA"/>
</dbReference>
<name>A0A285THI6_9HYPH</name>
<comment type="pathway">
    <text evidence="1">Cofactor biosynthesis; thiamine diphosphate biosynthesis.</text>
</comment>
<dbReference type="GO" id="GO:0009228">
    <property type="term" value="P:thiamine biosynthetic process"/>
    <property type="evidence" value="ECO:0007669"/>
    <property type="project" value="UniProtKB-KW"/>
</dbReference>
<gene>
    <name evidence="4" type="ORF">SAMN05421512_11171</name>
</gene>
<feature type="domain" description="Thiamine phosphate synthase/TenI" evidence="3">
    <location>
        <begin position="5"/>
        <end position="184"/>
    </location>
</feature>
<dbReference type="InterPro" id="IPR013785">
    <property type="entry name" value="Aldolase_TIM"/>
</dbReference>
<evidence type="ECO:0000313" key="5">
    <source>
        <dbReference type="Proteomes" id="UP000219331"/>
    </source>
</evidence>
<keyword evidence="5" id="KW-1185">Reference proteome</keyword>
<evidence type="ECO:0000313" key="4">
    <source>
        <dbReference type="EMBL" id="SOC21417.1"/>
    </source>
</evidence>
<dbReference type="STRING" id="538381.GCA_001696535_01775"/>
<sequence length="214" mass="22618">MHPRLYLITPASFELDGFCKDLASALSGGDVACLLITDGGWGEAGFQKIAETIVPIAQAAGTAVLVQNDSRAAGRSRADGIHVDTSDEDLKRALENFQPKGIVGAGGIRTRHDAMTVAEAGVDYVLFGLLERDEDVEPHAKTLQFSSWWAQMFETPCVALCGSDLAGVEACAATGADFVALRGAVWNHPEGPQAAVRAANEVLSRYELTEAESG</sequence>